<dbReference type="OMA" id="TKEGHAT"/>
<dbReference type="GO" id="GO:0016491">
    <property type="term" value="F:oxidoreductase activity"/>
    <property type="evidence" value="ECO:0007669"/>
    <property type="project" value="UniProtKB-KW"/>
</dbReference>
<evidence type="ECO:0000313" key="5">
    <source>
        <dbReference type="Proteomes" id="UP000006514"/>
    </source>
</evidence>
<dbReference type="eggNOG" id="ENOG502S1FN">
    <property type="taxonomic scope" value="Eukaryota"/>
</dbReference>
<evidence type="ECO:0000256" key="2">
    <source>
        <dbReference type="ARBA" id="ARBA00023002"/>
    </source>
</evidence>
<dbReference type="InParanoid" id="J0LJF7"/>
<dbReference type="InterPro" id="IPR051609">
    <property type="entry name" value="NmrA/Isoflavone_reductase-like"/>
</dbReference>
<dbReference type="Gene3D" id="3.40.50.720">
    <property type="entry name" value="NAD(P)-binding Rossmann-like Domain"/>
    <property type="match status" value="1"/>
</dbReference>
<keyword evidence="1" id="KW-0521">NADP</keyword>
<dbReference type="CDD" id="cd05259">
    <property type="entry name" value="PCBER_SDR_a"/>
    <property type="match status" value="1"/>
</dbReference>
<dbReference type="InterPro" id="IPR008030">
    <property type="entry name" value="NmrA-like"/>
</dbReference>
<evidence type="ECO:0000256" key="1">
    <source>
        <dbReference type="ARBA" id="ARBA00022857"/>
    </source>
</evidence>
<accession>J0LJF7</accession>
<evidence type="ECO:0000259" key="3">
    <source>
        <dbReference type="Pfam" id="PF05368"/>
    </source>
</evidence>
<protein>
    <submittedName>
        <fullName evidence="4">NAD(P)-binding protein</fullName>
    </submittedName>
</protein>
<dbReference type="OrthoDB" id="9974981at2759"/>
<keyword evidence="2" id="KW-0560">Oxidoreductase</keyword>
<dbReference type="SUPFAM" id="SSF51735">
    <property type="entry name" value="NAD(P)-binding Rossmann-fold domains"/>
    <property type="match status" value="1"/>
</dbReference>
<dbReference type="Pfam" id="PF05368">
    <property type="entry name" value="NmrA"/>
    <property type="match status" value="1"/>
</dbReference>
<reference evidence="5" key="1">
    <citation type="journal article" date="2012" name="Science">
        <title>The Paleozoic origin of enzymatic lignin decomposition reconstructed from 31 fungal genomes.</title>
        <authorList>
            <person name="Floudas D."/>
            <person name="Binder M."/>
            <person name="Riley R."/>
            <person name="Barry K."/>
            <person name="Blanchette R.A."/>
            <person name="Henrissat B."/>
            <person name="Martinez A.T."/>
            <person name="Otillar R."/>
            <person name="Spatafora J.W."/>
            <person name="Yadav J.S."/>
            <person name="Aerts A."/>
            <person name="Benoit I."/>
            <person name="Boyd A."/>
            <person name="Carlson A."/>
            <person name="Copeland A."/>
            <person name="Coutinho P.M."/>
            <person name="de Vries R.P."/>
            <person name="Ferreira P."/>
            <person name="Findley K."/>
            <person name="Foster B."/>
            <person name="Gaskell J."/>
            <person name="Glotzer D."/>
            <person name="Gorecki P."/>
            <person name="Heitman J."/>
            <person name="Hesse C."/>
            <person name="Hori C."/>
            <person name="Igarashi K."/>
            <person name="Jurgens J.A."/>
            <person name="Kallen N."/>
            <person name="Kersten P."/>
            <person name="Kohler A."/>
            <person name="Kuees U."/>
            <person name="Kumar T.K.A."/>
            <person name="Kuo A."/>
            <person name="LaButti K."/>
            <person name="Larrondo L.F."/>
            <person name="Lindquist E."/>
            <person name="Ling A."/>
            <person name="Lombard V."/>
            <person name="Lucas S."/>
            <person name="Lundell T."/>
            <person name="Martin R."/>
            <person name="McLaughlin D.J."/>
            <person name="Morgenstern I."/>
            <person name="Morin E."/>
            <person name="Murat C."/>
            <person name="Nagy L.G."/>
            <person name="Nolan M."/>
            <person name="Ohm R.A."/>
            <person name="Patyshakuliyeva A."/>
            <person name="Rokas A."/>
            <person name="Ruiz-Duenas F.J."/>
            <person name="Sabat G."/>
            <person name="Salamov A."/>
            <person name="Samejima M."/>
            <person name="Schmutz J."/>
            <person name="Slot J.C."/>
            <person name="St John F."/>
            <person name="Stenlid J."/>
            <person name="Sun H."/>
            <person name="Sun S."/>
            <person name="Syed K."/>
            <person name="Tsang A."/>
            <person name="Wiebenga A."/>
            <person name="Young D."/>
            <person name="Pisabarro A."/>
            <person name="Eastwood D.C."/>
            <person name="Martin F."/>
            <person name="Cullen D."/>
            <person name="Grigoriev I.V."/>
            <person name="Hibbett D.S."/>
        </authorList>
    </citation>
    <scope>NUCLEOTIDE SEQUENCE [LARGE SCALE GENOMIC DNA]</scope>
    <source>
        <strain evidence="5">TFB10046</strain>
    </source>
</reference>
<name>J0LJF7_AURST</name>
<dbReference type="Proteomes" id="UP000006514">
    <property type="component" value="Unassembled WGS sequence"/>
</dbReference>
<dbReference type="InterPro" id="IPR036291">
    <property type="entry name" value="NAD(P)-bd_dom_sf"/>
</dbReference>
<dbReference type="Gene3D" id="3.90.25.10">
    <property type="entry name" value="UDP-galactose 4-epimerase, domain 1"/>
    <property type="match status" value="1"/>
</dbReference>
<dbReference type="PANTHER" id="PTHR47706">
    <property type="entry name" value="NMRA-LIKE FAMILY PROTEIN"/>
    <property type="match status" value="1"/>
</dbReference>
<evidence type="ECO:0000313" key="4">
    <source>
        <dbReference type="EMBL" id="EJD40167.1"/>
    </source>
</evidence>
<dbReference type="EMBL" id="JH687805">
    <property type="protein sequence ID" value="EJD40167.1"/>
    <property type="molecule type" value="Genomic_DNA"/>
</dbReference>
<keyword evidence="5" id="KW-1185">Reference proteome</keyword>
<dbReference type="PANTHER" id="PTHR47706:SF9">
    <property type="entry name" value="NMRA-LIKE DOMAIN-CONTAINING PROTEIN-RELATED"/>
    <property type="match status" value="1"/>
</dbReference>
<feature type="domain" description="NmrA-like" evidence="3">
    <location>
        <begin position="10"/>
        <end position="236"/>
    </location>
</feature>
<organism evidence="4 5">
    <name type="scientific">Auricularia subglabra (strain TFB-10046 / SS5)</name>
    <name type="common">White-rot fungus</name>
    <name type="synonym">Auricularia delicata (strain TFB10046)</name>
    <dbReference type="NCBI Taxonomy" id="717982"/>
    <lineage>
        <taxon>Eukaryota</taxon>
        <taxon>Fungi</taxon>
        <taxon>Dikarya</taxon>
        <taxon>Basidiomycota</taxon>
        <taxon>Agaricomycotina</taxon>
        <taxon>Agaricomycetes</taxon>
        <taxon>Auriculariales</taxon>
        <taxon>Auriculariaceae</taxon>
        <taxon>Auricularia</taxon>
    </lineage>
</organism>
<dbReference type="InterPro" id="IPR045312">
    <property type="entry name" value="PCBER-like"/>
</dbReference>
<gene>
    <name evidence="4" type="ORF">AURDEDRAFT_139103</name>
</gene>
<dbReference type="KEGG" id="adl:AURDEDRAFT_139103"/>
<proteinExistence type="predicted"/>
<sequence>MSSLTYKSFVVAGTGALGSAIASELAKQGANVVFFTRGGNSATPEGIPTKVVNYTDADAVAEALQGTEVVVSTLSGAGFAVQPTLADAAKKAGVKLFVPSEFGSRTQDLPAENPLAFKAQFQQYLKSIGLPYTIYNVGLFADVPLNAFPGVLDIPAKKLTIVGKGETKISLATRPDIGHFVAYTLTHLPASRLENGILGLEGSKLTFKEIATVWEKKYGGKFEIEHRDPDAVLQEVKAKGPAGILDYILWVFEQGYANVTDDSALVPGWKPLSYDEAVAKYYPDA</sequence>
<dbReference type="AlphaFoldDB" id="J0LJF7"/>